<comment type="similarity">
    <text evidence="2">Belongs to the MscS (TC 1.A.23) family.</text>
</comment>
<evidence type="ECO:0000256" key="2">
    <source>
        <dbReference type="ARBA" id="ARBA00008017"/>
    </source>
</evidence>
<dbReference type="Proteomes" id="UP000675968">
    <property type="component" value="Unassembled WGS sequence"/>
</dbReference>
<evidence type="ECO:0000259" key="9">
    <source>
        <dbReference type="Pfam" id="PF21082"/>
    </source>
</evidence>
<dbReference type="SUPFAM" id="SSF82689">
    <property type="entry name" value="Mechanosensitive channel protein MscS (YggB), C-terminal domain"/>
    <property type="match status" value="1"/>
</dbReference>
<evidence type="ECO:0000256" key="1">
    <source>
        <dbReference type="ARBA" id="ARBA00004651"/>
    </source>
</evidence>
<feature type="transmembrane region" description="Helical" evidence="7">
    <location>
        <begin position="170"/>
        <end position="192"/>
    </location>
</feature>
<evidence type="ECO:0000259" key="8">
    <source>
        <dbReference type="Pfam" id="PF00924"/>
    </source>
</evidence>
<sequence>MALDFDFLSTVYFGNTLLQYVSFVTILIASFVFGKIANFVIKNYLSQFAKYTKSKLDDIFLHAIETPLLFFVLLIGFWFALEVVDFGVGAEKTLQNLIGAATMLGFAWFLIKLVDGFVREIVLPMTRKSASRLDDQLVPVISRGLKIIVVIVALILIADTFFGIDVTAPLVGLGIGGIAIAFAAQQTIADVFGGFSIFTSRPFVVGEWIAFDQTTGMVEQVGIRTTRIRTSDQQLLTVPNSKLASSVITNLTETAKRRVTMDLGLVYGTPSKKIEQAKQIIRNILLSVNELEKDPEPLVVFNQFKDSSINIYVQYFILNPDWPFAQKIKDRVNTQIKTEFEKAKIEFAFPTQTVYLKK</sequence>
<keyword evidence="6 7" id="KW-0472">Membrane</keyword>
<feature type="transmembrane region" description="Helical" evidence="7">
    <location>
        <begin position="20"/>
        <end position="38"/>
    </location>
</feature>
<evidence type="ECO:0000256" key="5">
    <source>
        <dbReference type="ARBA" id="ARBA00022989"/>
    </source>
</evidence>
<accession>A0A8T4L931</accession>
<dbReference type="PANTHER" id="PTHR30221">
    <property type="entry name" value="SMALL-CONDUCTANCE MECHANOSENSITIVE CHANNEL"/>
    <property type="match status" value="1"/>
</dbReference>
<comment type="caution">
    <text evidence="10">The sequence shown here is derived from an EMBL/GenBank/DDBJ whole genome shotgun (WGS) entry which is preliminary data.</text>
</comment>
<dbReference type="Gene3D" id="1.10.287.1260">
    <property type="match status" value="1"/>
</dbReference>
<protein>
    <submittedName>
        <fullName evidence="10">Mechanosensitive ion channel family protein</fullName>
    </submittedName>
</protein>
<dbReference type="InterPro" id="IPR023408">
    <property type="entry name" value="MscS_beta-dom_sf"/>
</dbReference>
<dbReference type="Gene3D" id="2.30.30.60">
    <property type="match status" value="1"/>
</dbReference>
<evidence type="ECO:0000313" key="10">
    <source>
        <dbReference type="EMBL" id="MBS3062049.1"/>
    </source>
</evidence>
<dbReference type="InterPro" id="IPR011014">
    <property type="entry name" value="MscS_channel_TM-2"/>
</dbReference>
<evidence type="ECO:0000256" key="7">
    <source>
        <dbReference type="SAM" id="Phobius"/>
    </source>
</evidence>
<evidence type="ECO:0000256" key="6">
    <source>
        <dbReference type="ARBA" id="ARBA00023136"/>
    </source>
</evidence>
<name>A0A8T4L931_9ARCH</name>
<dbReference type="GO" id="GO:0008381">
    <property type="term" value="F:mechanosensitive monoatomic ion channel activity"/>
    <property type="evidence" value="ECO:0007669"/>
    <property type="project" value="InterPro"/>
</dbReference>
<dbReference type="InterPro" id="IPR006685">
    <property type="entry name" value="MscS_channel_2nd"/>
</dbReference>
<feature type="transmembrane region" description="Helical" evidence="7">
    <location>
        <begin position="101"/>
        <end position="123"/>
    </location>
</feature>
<dbReference type="Pfam" id="PF21082">
    <property type="entry name" value="MS_channel_3rd"/>
    <property type="match status" value="1"/>
</dbReference>
<dbReference type="InterPro" id="IPR011066">
    <property type="entry name" value="MscS_channel_C_sf"/>
</dbReference>
<dbReference type="EMBL" id="JAGVWC010000012">
    <property type="protein sequence ID" value="MBS3062049.1"/>
    <property type="molecule type" value="Genomic_DNA"/>
</dbReference>
<dbReference type="InterPro" id="IPR049278">
    <property type="entry name" value="MS_channel_C"/>
</dbReference>
<dbReference type="SUPFAM" id="SSF50182">
    <property type="entry name" value="Sm-like ribonucleoproteins"/>
    <property type="match status" value="1"/>
</dbReference>
<reference evidence="10" key="1">
    <citation type="submission" date="2021-03" db="EMBL/GenBank/DDBJ databases">
        <authorList>
            <person name="Jaffe A."/>
        </authorList>
    </citation>
    <scope>NUCLEOTIDE SEQUENCE</scope>
    <source>
        <strain evidence="10">RIFCSPLOWO2_01_FULL_AR10_48_17</strain>
    </source>
</reference>
<evidence type="ECO:0000313" key="11">
    <source>
        <dbReference type="Proteomes" id="UP000675968"/>
    </source>
</evidence>
<gene>
    <name evidence="10" type="ORF">J4215_05700</name>
</gene>
<dbReference type="Pfam" id="PF00924">
    <property type="entry name" value="MS_channel_2nd"/>
    <property type="match status" value="1"/>
</dbReference>
<dbReference type="InterPro" id="IPR045275">
    <property type="entry name" value="MscS_archaea/bacteria_type"/>
</dbReference>
<evidence type="ECO:0000256" key="4">
    <source>
        <dbReference type="ARBA" id="ARBA00022692"/>
    </source>
</evidence>
<dbReference type="GO" id="GO:0005886">
    <property type="term" value="C:plasma membrane"/>
    <property type="evidence" value="ECO:0007669"/>
    <property type="project" value="UniProtKB-SubCell"/>
</dbReference>
<dbReference type="PANTHER" id="PTHR30221:SF1">
    <property type="entry name" value="SMALL-CONDUCTANCE MECHANOSENSITIVE CHANNEL"/>
    <property type="match status" value="1"/>
</dbReference>
<keyword evidence="3" id="KW-1003">Cell membrane</keyword>
<feature type="transmembrane region" description="Helical" evidence="7">
    <location>
        <begin position="59"/>
        <end position="81"/>
    </location>
</feature>
<feature type="transmembrane region" description="Helical" evidence="7">
    <location>
        <begin position="144"/>
        <end position="164"/>
    </location>
</feature>
<dbReference type="SUPFAM" id="SSF82861">
    <property type="entry name" value="Mechanosensitive channel protein MscS (YggB), transmembrane region"/>
    <property type="match status" value="1"/>
</dbReference>
<comment type="subcellular location">
    <subcellularLocation>
        <location evidence="1">Cell membrane</location>
        <topology evidence="1">Multi-pass membrane protein</topology>
    </subcellularLocation>
</comment>
<feature type="domain" description="Mechanosensitive ion channel MscS C-terminal" evidence="9">
    <location>
        <begin position="259"/>
        <end position="347"/>
    </location>
</feature>
<reference evidence="10" key="2">
    <citation type="submission" date="2021-05" db="EMBL/GenBank/DDBJ databases">
        <title>Protein family content uncovers lineage relationships and bacterial pathway maintenance mechanisms in DPANN archaea.</title>
        <authorList>
            <person name="Castelle C.J."/>
            <person name="Meheust R."/>
            <person name="Jaffe A.L."/>
            <person name="Seitz K."/>
            <person name="Gong X."/>
            <person name="Baker B.J."/>
            <person name="Banfield J.F."/>
        </authorList>
    </citation>
    <scope>NUCLEOTIDE SEQUENCE</scope>
    <source>
        <strain evidence="10">RIFCSPLOWO2_01_FULL_AR10_48_17</strain>
    </source>
</reference>
<keyword evidence="5 7" id="KW-1133">Transmembrane helix</keyword>
<dbReference type="InterPro" id="IPR010920">
    <property type="entry name" value="LSM_dom_sf"/>
</dbReference>
<keyword evidence="4 7" id="KW-0812">Transmembrane</keyword>
<proteinExistence type="inferred from homology"/>
<dbReference type="Gene3D" id="3.30.70.100">
    <property type="match status" value="1"/>
</dbReference>
<organism evidence="10 11">
    <name type="scientific">Candidatus Iainarchaeum sp</name>
    <dbReference type="NCBI Taxonomy" id="3101447"/>
    <lineage>
        <taxon>Archaea</taxon>
        <taxon>Candidatus Iainarchaeota</taxon>
        <taxon>Candidatus Iainarchaeia</taxon>
        <taxon>Candidatus Iainarchaeales</taxon>
        <taxon>Candidatus Iainarchaeaceae</taxon>
        <taxon>Candidatus Iainarchaeum</taxon>
    </lineage>
</organism>
<feature type="domain" description="Mechanosensitive ion channel MscS" evidence="8">
    <location>
        <begin position="187"/>
        <end position="252"/>
    </location>
</feature>
<evidence type="ECO:0000256" key="3">
    <source>
        <dbReference type="ARBA" id="ARBA00022475"/>
    </source>
</evidence>
<dbReference type="AlphaFoldDB" id="A0A8T4L931"/>